<gene>
    <name evidence="3" type="ORF">HTY61_06070</name>
</gene>
<dbReference type="InterPro" id="IPR001375">
    <property type="entry name" value="Peptidase_S9_cat"/>
</dbReference>
<proteinExistence type="predicted"/>
<dbReference type="Pfam" id="PF00326">
    <property type="entry name" value="Peptidase_S9"/>
    <property type="match status" value="1"/>
</dbReference>
<dbReference type="KEGG" id="orm:HTY61_06070"/>
<evidence type="ECO:0000313" key="3">
    <source>
        <dbReference type="EMBL" id="QKV20548.1"/>
    </source>
</evidence>
<dbReference type="EMBL" id="CP054836">
    <property type="protein sequence ID" value="QKV20548.1"/>
    <property type="molecule type" value="Genomic_DNA"/>
</dbReference>
<feature type="chain" id="PRO_5027079146" evidence="1">
    <location>
        <begin position="20"/>
        <end position="287"/>
    </location>
</feature>
<dbReference type="SUPFAM" id="SSF53474">
    <property type="entry name" value="alpha/beta-Hydrolases"/>
    <property type="match status" value="1"/>
</dbReference>
<protein>
    <submittedName>
        <fullName evidence="3">Prolyl oligopeptidase family serine peptidase</fullName>
    </submittedName>
</protein>
<feature type="domain" description="Peptidase S9 prolyl oligopeptidase catalytic" evidence="2">
    <location>
        <begin position="223"/>
        <end position="270"/>
    </location>
</feature>
<dbReference type="AlphaFoldDB" id="A0A6N1VIC2"/>
<keyword evidence="1" id="KW-0732">Signal</keyword>
<accession>A0A6N1VIC2</accession>
<organism evidence="3 4">
    <name type="scientific">Oricola thermophila</name>
    <dbReference type="NCBI Taxonomy" id="2742145"/>
    <lineage>
        <taxon>Bacteria</taxon>
        <taxon>Pseudomonadati</taxon>
        <taxon>Pseudomonadota</taxon>
        <taxon>Alphaproteobacteria</taxon>
        <taxon>Hyphomicrobiales</taxon>
        <taxon>Ahrensiaceae</taxon>
        <taxon>Oricola</taxon>
    </lineage>
</organism>
<dbReference type="InterPro" id="IPR029058">
    <property type="entry name" value="AB_hydrolase_fold"/>
</dbReference>
<evidence type="ECO:0000313" key="4">
    <source>
        <dbReference type="Proteomes" id="UP000509367"/>
    </source>
</evidence>
<evidence type="ECO:0000259" key="2">
    <source>
        <dbReference type="Pfam" id="PF00326"/>
    </source>
</evidence>
<dbReference type="Proteomes" id="UP000509367">
    <property type="component" value="Chromosome"/>
</dbReference>
<evidence type="ECO:0000256" key="1">
    <source>
        <dbReference type="SAM" id="SignalP"/>
    </source>
</evidence>
<dbReference type="Gene3D" id="3.40.50.1820">
    <property type="entry name" value="alpha/beta hydrolase"/>
    <property type="match status" value="1"/>
</dbReference>
<feature type="signal peptide" evidence="1">
    <location>
        <begin position="1"/>
        <end position="19"/>
    </location>
</feature>
<keyword evidence="4" id="KW-1185">Reference proteome</keyword>
<reference evidence="3 4" key="1">
    <citation type="submission" date="2020-06" db="EMBL/GenBank/DDBJ databases">
        <title>Oricola thermophila sp. nov. isolated from a tidal sediments.</title>
        <authorList>
            <person name="Kwon K.K."/>
            <person name="Yang S.-H."/>
            <person name="Park M.-J."/>
        </authorList>
    </citation>
    <scope>NUCLEOTIDE SEQUENCE [LARGE SCALE GENOMIC DNA]</scope>
    <source>
        <strain evidence="3 4">MEBiC13590</strain>
    </source>
</reference>
<sequence>MLSWCLAAALTFLAGQAQSFELAPFKDRLFAYPGILESRDGGAYLIVDYDEVRDINRRDQVPERRVKRKYVDLSPRRRQSDQVLQTSAGEIRFIAVGDPRNARIVTMYVHGRGGDRKQGTNDYTFGGNFNRIKNLMLRNNGIYIAPDGGELDEAAAQRIRHLVLAVLRQLREAKIVLACGSAGGTVCHALAGDDAIAARMAGMALLGSFGDESFIGSAAWRHRVPLLIAHGAADSVIPFANAESFYRALRDTPGYPVRLVRFETGGHGTPIRMTDWRETINWMLAAR</sequence>
<name>A0A6N1VIC2_9HYPH</name>